<dbReference type="InterPro" id="IPR000731">
    <property type="entry name" value="SSD"/>
</dbReference>
<feature type="transmembrane region" description="Helical" evidence="7">
    <location>
        <begin position="533"/>
        <end position="554"/>
    </location>
</feature>
<keyword evidence="6 7" id="KW-0472">Membrane</keyword>
<dbReference type="Pfam" id="PF03176">
    <property type="entry name" value="MMPL"/>
    <property type="match status" value="2"/>
</dbReference>
<keyword evidence="5 7" id="KW-1133">Transmembrane helix</keyword>
<evidence type="ECO:0000313" key="10">
    <source>
        <dbReference type="EMBL" id="CAB5032101.1"/>
    </source>
</evidence>
<evidence type="ECO:0000256" key="1">
    <source>
        <dbReference type="ARBA" id="ARBA00004651"/>
    </source>
</evidence>
<feature type="transmembrane region" description="Helical" evidence="7">
    <location>
        <begin position="365"/>
        <end position="387"/>
    </location>
</feature>
<dbReference type="EMBL" id="CAFBND010000071">
    <property type="protein sequence ID" value="CAB4949771.1"/>
    <property type="molecule type" value="Genomic_DNA"/>
</dbReference>
<proteinExistence type="inferred from homology"/>
<dbReference type="EMBL" id="CAFBPU010000019">
    <property type="protein sequence ID" value="CAB5032101.1"/>
    <property type="molecule type" value="Genomic_DNA"/>
</dbReference>
<sequence length="682" mass="69692">MKISTAQVASRRAALLTLGVVVILVGAIFAIHAPTPATSAVSSGLPVAYQSAAAELRQQALPSPGVAPAIVVYSSSDGASLSAAERDAVNARAQALAPLGIGGEASPPTYSADGTVAVVAVPVSTIDAAKVGPSVTAIRAIASASLPVGLVAQVTGGPAFTTDLTKVFEGADTTLLIATAAVVAVLLLITYRSPWLWLVPLFVVGIAEQVTTKVVALVAPHFGIVIDPASAGITSVLVFGAATDYALLLIARYRDQLRQQESRFEAMRTAIRRTAEPIIASAATVALSLLTLLFAQQESLRGLGFSAAIGIVVAMLSGLVVLPAAMVIFGRRIFWPFVPRLGDAAREGRVWGRVGTVVARRPKGVGLAAAAVLVLLALGGSGLSIGLSQNDQFRVKPEAVSGQETLARAFPAGAASPATIVTAPSSVAAVIAAVESVPGVATAKAGASAGDVAQIDVVLTSSPGTEESYAAIRALRDAVANVSGADAVVGGEVATRLDVKDVAVRDARVVIPLVLLLVGGVLVLLLRSLLAPVLLVATVLGTFFAAMGSSWWIFQNVLHYPALDTGVLLLAFLFLVALGVDYNIFLATRAREEASGSDTRAGMLTALRATGGVITSAGILLAAVFSVLGVLPLIALAQIGLIVCIGVLLDTLLVRTVLVPALAFIVGERFWWPGRVRADSTD</sequence>
<evidence type="ECO:0000256" key="2">
    <source>
        <dbReference type="ARBA" id="ARBA00010157"/>
    </source>
</evidence>
<feature type="transmembrane region" description="Helical" evidence="7">
    <location>
        <begin position="274"/>
        <end position="295"/>
    </location>
</feature>
<feature type="transmembrane region" description="Helical" evidence="7">
    <location>
        <begin position="173"/>
        <end position="191"/>
    </location>
</feature>
<evidence type="ECO:0000256" key="6">
    <source>
        <dbReference type="ARBA" id="ARBA00023136"/>
    </source>
</evidence>
<evidence type="ECO:0000256" key="3">
    <source>
        <dbReference type="ARBA" id="ARBA00022475"/>
    </source>
</evidence>
<feature type="domain" description="SSD" evidence="8">
    <location>
        <begin position="222"/>
        <end position="328"/>
    </location>
</feature>
<dbReference type="InterPro" id="IPR050545">
    <property type="entry name" value="Mycobact_MmpL"/>
</dbReference>
<dbReference type="PANTHER" id="PTHR33406">
    <property type="entry name" value="MEMBRANE PROTEIN MJ1562-RELATED"/>
    <property type="match status" value="1"/>
</dbReference>
<feature type="transmembrane region" description="Helical" evidence="7">
    <location>
        <begin position="634"/>
        <end position="667"/>
    </location>
</feature>
<dbReference type="InterPro" id="IPR004869">
    <property type="entry name" value="MMPL_dom"/>
</dbReference>
<feature type="transmembrane region" description="Helical" evidence="7">
    <location>
        <begin position="307"/>
        <end position="330"/>
    </location>
</feature>
<feature type="transmembrane region" description="Helical" evidence="7">
    <location>
        <begin position="231"/>
        <end position="253"/>
    </location>
</feature>
<feature type="transmembrane region" description="Helical" evidence="7">
    <location>
        <begin position="509"/>
        <end position="526"/>
    </location>
</feature>
<dbReference type="Gene3D" id="1.20.1640.10">
    <property type="entry name" value="Multidrug efflux transporter AcrB transmembrane domain"/>
    <property type="match status" value="2"/>
</dbReference>
<dbReference type="SUPFAM" id="SSF82866">
    <property type="entry name" value="Multidrug efflux transporter AcrB transmembrane domain"/>
    <property type="match status" value="2"/>
</dbReference>
<evidence type="ECO:0000256" key="5">
    <source>
        <dbReference type="ARBA" id="ARBA00022989"/>
    </source>
</evidence>
<evidence type="ECO:0000256" key="4">
    <source>
        <dbReference type="ARBA" id="ARBA00022692"/>
    </source>
</evidence>
<evidence type="ECO:0000256" key="7">
    <source>
        <dbReference type="SAM" id="Phobius"/>
    </source>
</evidence>
<dbReference type="PROSITE" id="PS50156">
    <property type="entry name" value="SSD"/>
    <property type="match status" value="2"/>
</dbReference>
<feature type="transmembrane region" description="Helical" evidence="7">
    <location>
        <begin position="198"/>
        <end position="219"/>
    </location>
</feature>
<organism evidence="10">
    <name type="scientific">freshwater metagenome</name>
    <dbReference type="NCBI Taxonomy" id="449393"/>
    <lineage>
        <taxon>unclassified sequences</taxon>
        <taxon>metagenomes</taxon>
        <taxon>ecological metagenomes</taxon>
    </lineage>
</organism>
<keyword evidence="4 7" id="KW-0812">Transmembrane</keyword>
<dbReference type="AlphaFoldDB" id="A0A6J7RTB5"/>
<accession>A0A6J7RTB5</accession>
<feature type="transmembrane region" description="Helical" evidence="7">
    <location>
        <begin position="606"/>
        <end position="628"/>
    </location>
</feature>
<reference evidence="10" key="1">
    <citation type="submission" date="2020-05" db="EMBL/GenBank/DDBJ databases">
        <authorList>
            <person name="Chiriac C."/>
            <person name="Salcher M."/>
            <person name="Ghai R."/>
            <person name="Kavagutti S V."/>
        </authorList>
    </citation>
    <scope>NUCLEOTIDE SEQUENCE</scope>
</reference>
<name>A0A6J7RTB5_9ZZZZ</name>
<keyword evidence="3" id="KW-1003">Cell membrane</keyword>
<feature type="domain" description="SSD" evidence="8">
    <location>
        <begin position="569"/>
        <end position="664"/>
    </location>
</feature>
<comment type="similarity">
    <text evidence="2">Belongs to the resistance-nodulation-cell division (RND) (TC 2.A.6) family. MmpL subfamily.</text>
</comment>
<comment type="subcellular location">
    <subcellularLocation>
        <location evidence="1">Cell membrane</location>
        <topology evidence="1">Multi-pass membrane protein</topology>
    </subcellularLocation>
</comment>
<protein>
    <submittedName>
        <fullName evidence="10">Unannotated protein</fullName>
    </submittedName>
</protein>
<feature type="transmembrane region" description="Helical" evidence="7">
    <location>
        <begin position="566"/>
        <end position="585"/>
    </location>
</feature>
<evidence type="ECO:0000313" key="9">
    <source>
        <dbReference type="EMBL" id="CAB4949771.1"/>
    </source>
</evidence>
<gene>
    <name evidence="9" type="ORF">UFOPK3752_01580</name>
    <name evidence="10" type="ORF">UFOPK4150_01097</name>
</gene>
<dbReference type="PANTHER" id="PTHR33406:SF6">
    <property type="entry name" value="MEMBRANE PROTEIN YDGH-RELATED"/>
    <property type="match status" value="1"/>
</dbReference>
<dbReference type="GO" id="GO:0005886">
    <property type="term" value="C:plasma membrane"/>
    <property type="evidence" value="ECO:0007669"/>
    <property type="project" value="UniProtKB-SubCell"/>
</dbReference>
<evidence type="ECO:0000259" key="8">
    <source>
        <dbReference type="PROSITE" id="PS50156"/>
    </source>
</evidence>